<feature type="domain" description="Aminoglycoside phosphotransferase" evidence="1">
    <location>
        <begin position="52"/>
        <end position="223"/>
    </location>
</feature>
<protein>
    <recommendedName>
        <fullName evidence="1">Aminoglycoside phosphotransferase domain-containing protein</fullName>
    </recommendedName>
</protein>
<dbReference type="Proteomes" id="UP000185511">
    <property type="component" value="Chromosome"/>
</dbReference>
<reference evidence="3" key="1">
    <citation type="submission" date="2016-06" db="EMBL/GenBank/DDBJ databases">
        <title>Complete genome sequence of Actinoalloteichus fjordicus DSM 46855 (=ADI127-17), type strain of the new species Actinoalloteichus fjordicus.</title>
        <authorList>
            <person name="Ruckert C."/>
            <person name="Nouioui I."/>
            <person name="Willmese J."/>
            <person name="van Wezel G."/>
            <person name="Klenk H.-P."/>
            <person name="Kalinowski J."/>
            <person name="Zotchev S.B."/>
        </authorList>
    </citation>
    <scope>NUCLEOTIDE SEQUENCE [LARGE SCALE GENOMIC DNA]</scope>
    <source>
        <strain evidence="3">ADI127-7</strain>
    </source>
</reference>
<dbReference type="Pfam" id="PF01636">
    <property type="entry name" value="APH"/>
    <property type="match status" value="1"/>
</dbReference>
<dbReference type="KEGG" id="acad:UA74_05075"/>
<dbReference type="AlphaFoldDB" id="A0AAC9L937"/>
<evidence type="ECO:0000313" key="3">
    <source>
        <dbReference type="Proteomes" id="UP000185511"/>
    </source>
</evidence>
<dbReference type="InterPro" id="IPR002575">
    <property type="entry name" value="Aminoglycoside_PTrfase"/>
</dbReference>
<dbReference type="SUPFAM" id="SSF56112">
    <property type="entry name" value="Protein kinase-like (PK-like)"/>
    <property type="match status" value="1"/>
</dbReference>
<keyword evidence="3" id="KW-1185">Reference proteome</keyword>
<organism evidence="2 3">
    <name type="scientific">Actinoalloteichus fjordicus</name>
    <dbReference type="NCBI Taxonomy" id="1612552"/>
    <lineage>
        <taxon>Bacteria</taxon>
        <taxon>Bacillati</taxon>
        <taxon>Actinomycetota</taxon>
        <taxon>Actinomycetes</taxon>
        <taxon>Pseudonocardiales</taxon>
        <taxon>Pseudonocardiaceae</taxon>
        <taxon>Actinoalloteichus</taxon>
    </lineage>
</organism>
<dbReference type="EMBL" id="CP016076">
    <property type="protein sequence ID" value="APU13091.1"/>
    <property type="molecule type" value="Genomic_DNA"/>
</dbReference>
<proteinExistence type="predicted"/>
<name>A0AAC9L937_9PSEU</name>
<evidence type="ECO:0000259" key="1">
    <source>
        <dbReference type="Pfam" id="PF01636"/>
    </source>
</evidence>
<sequence>MTGMPRDLRTIDLGGVVLGEVLRVSDKSLLALGERDGLSVVIKVLLTDEEFWQAKFHHETRIYQAFARNPPPVRVPGLLHTNGHSVLVVEHIPGQPVDTERYPAQPLSTAALATVLDTVTAFAGWTPPPGVLAPVFDYPDRVERYYHSGFFDADDRAALHALLALTLPPWKANHGDPLPANLLLTEPSGCVLLDFEFTGLFLPGFDLALLRTLLVDTPGAHDAVDALVGEAEIEMPFLINQAIVLSRELRLHTELPDDEFRARRLAQLYPQWDAFRARLHRRR</sequence>
<evidence type="ECO:0000313" key="2">
    <source>
        <dbReference type="EMBL" id="APU13091.1"/>
    </source>
</evidence>
<gene>
    <name evidence="2" type="ORF">UA74_05075</name>
</gene>
<accession>A0AAC9L937</accession>
<dbReference type="InterPro" id="IPR011009">
    <property type="entry name" value="Kinase-like_dom_sf"/>
</dbReference>